<sequence>MSRRDLDRPSLVAGSVVIALGLLLLLDFGGVLDLGFQWLVPAVLAAFGAMLLATGLEGPRRS</sequence>
<dbReference type="AlphaFoldDB" id="A0A6J4RNP5"/>
<feature type="transmembrane region" description="Helical" evidence="1">
    <location>
        <begin position="38"/>
        <end position="56"/>
    </location>
</feature>
<keyword evidence="1" id="KW-0812">Transmembrane</keyword>
<keyword evidence="1" id="KW-0472">Membrane</keyword>
<keyword evidence="1" id="KW-1133">Transmembrane helix</keyword>
<accession>A0A6J4RNP5</accession>
<reference evidence="2" key="1">
    <citation type="submission" date="2020-02" db="EMBL/GenBank/DDBJ databases">
        <authorList>
            <person name="Meier V. D."/>
        </authorList>
    </citation>
    <scope>NUCLEOTIDE SEQUENCE</scope>
    <source>
        <strain evidence="2">AVDCRST_MAG38</strain>
    </source>
</reference>
<organism evidence="2">
    <name type="scientific">uncultured Solirubrobacteraceae bacterium</name>
    <dbReference type="NCBI Taxonomy" id="1162706"/>
    <lineage>
        <taxon>Bacteria</taxon>
        <taxon>Bacillati</taxon>
        <taxon>Actinomycetota</taxon>
        <taxon>Thermoleophilia</taxon>
        <taxon>Solirubrobacterales</taxon>
        <taxon>Solirubrobacteraceae</taxon>
        <taxon>environmental samples</taxon>
    </lineage>
</organism>
<gene>
    <name evidence="2" type="ORF">AVDCRST_MAG38-1846</name>
</gene>
<evidence type="ECO:0000256" key="1">
    <source>
        <dbReference type="SAM" id="Phobius"/>
    </source>
</evidence>
<feature type="transmembrane region" description="Helical" evidence="1">
    <location>
        <begin position="12"/>
        <end position="32"/>
    </location>
</feature>
<name>A0A6J4RNP5_9ACTN</name>
<dbReference type="EMBL" id="CADCVJ010000152">
    <property type="protein sequence ID" value="CAA9477849.1"/>
    <property type="molecule type" value="Genomic_DNA"/>
</dbReference>
<proteinExistence type="predicted"/>
<evidence type="ECO:0000313" key="2">
    <source>
        <dbReference type="EMBL" id="CAA9477849.1"/>
    </source>
</evidence>
<protein>
    <submittedName>
        <fullName evidence="2">Uncharacterized protein</fullName>
    </submittedName>
</protein>